<dbReference type="Proteomes" id="UP001150569">
    <property type="component" value="Unassembled WGS sequence"/>
</dbReference>
<keyword evidence="3" id="KW-0472">Membrane</keyword>
<keyword evidence="3" id="KW-0812">Transmembrane</keyword>
<evidence type="ECO:0000259" key="4">
    <source>
        <dbReference type="Pfam" id="PF05057"/>
    </source>
</evidence>
<dbReference type="PANTHER" id="PTHR12482">
    <property type="entry name" value="LIPASE ROG1-RELATED-RELATED"/>
    <property type="match status" value="1"/>
</dbReference>
<evidence type="ECO:0000256" key="2">
    <source>
        <dbReference type="SAM" id="MobiDB-lite"/>
    </source>
</evidence>
<reference evidence="5" key="1">
    <citation type="submission" date="2022-07" db="EMBL/GenBank/DDBJ databases">
        <title>Phylogenomic reconstructions and comparative analyses of Kickxellomycotina fungi.</title>
        <authorList>
            <person name="Reynolds N.K."/>
            <person name="Stajich J.E."/>
            <person name="Barry K."/>
            <person name="Grigoriev I.V."/>
            <person name="Crous P."/>
            <person name="Smith M.E."/>
        </authorList>
    </citation>
    <scope>NUCLEOTIDE SEQUENCE</scope>
    <source>
        <strain evidence="5">RSA 861</strain>
    </source>
</reference>
<comment type="similarity">
    <text evidence="1">Belongs to the putative lipase ROG1 family.</text>
</comment>
<dbReference type="OrthoDB" id="5368485at2759"/>
<feature type="transmembrane region" description="Helical" evidence="3">
    <location>
        <begin position="188"/>
        <end position="211"/>
    </location>
</feature>
<dbReference type="InterPro" id="IPR007751">
    <property type="entry name" value="DUF676_lipase-like"/>
</dbReference>
<dbReference type="InterPro" id="IPR044294">
    <property type="entry name" value="Lipase-like"/>
</dbReference>
<accession>A0A9W7ZZ29</accession>
<dbReference type="Gene3D" id="3.40.50.1820">
    <property type="entry name" value="alpha/beta hydrolase"/>
    <property type="match status" value="1"/>
</dbReference>
<dbReference type="Pfam" id="PF05057">
    <property type="entry name" value="DUF676"/>
    <property type="match status" value="1"/>
</dbReference>
<protein>
    <recommendedName>
        <fullName evidence="4">DUF676 domain-containing protein</fullName>
    </recommendedName>
</protein>
<evidence type="ECO:0000313" key="6">
    <source>
        <dbReference type="Proteomes" id="UP001150569"/>
    </source>
</evidence>
<keyword evidence="3" id="KW-1133">Transmembrane helix</keyword>
<feature type="region of interest" description="Disordered" evidence="2">
    <location>
        <begin position="995"/>
        <end position="1014"/>
    </location>
</feature>
<keyword evidence="6" id="KW-1185">Reference proteome</keyword>
<dbReference type="EMBL" id="JANBPT010000618">
    <property type="protein sequence ID" value="KAJ1915692.1"/>
    <property type="molecule type" value="Genomic_DNA"/>
</dbReference>
<sequence>MQDFIYVDPPTGAVAANLSTATLGSNLPLLGSWMSEGNISFFEGILFNYDSRNMPSLLEGVDHIVVVPITNTNEAKDIAVALSHPRIKAGIMYPVGPYIDYGTLSILAVRTRLTYIIVENDLGINIRNQIDYFQASPAADAMAGTNASSTNTVGRNVEDAYYHRTWARMYRSGYRKDPATGSATINTVLVVAVTVPLVIFTIFGVFLYVFIRQRRLRRAKLQVQKQAREERRQMRVQALLATSIKPKNAPPLNDGQLKQLSLVSYDEQARADYRFCTEHAINRFRVAQVAMATSSDEDTGGEDNDNDIEVAGFGEEKEAAIRTSPSFVTTFSSEFPYTPDAMPLLARTAGDLGVGDIHRYVLRVDFRGTRVEHLPLTVLIRNSSPIFKNLAAARGPFAISATVEKRPPMSFATPRSASPCVEPETSPGLEPVTPTAGSATDYDTSPAARPVAHTCLFLICGQGWPTRFHLDASRGEAESVVDIEVASEVNHGEARVQYEILVLAGKATLFRPNPAPLPETSEPPPATMWNSTQRRATALHRRQSVSDPLLPDAVRYLGNSLHIAGLPDITPPDGRRRRCSLPGTHLASPRLADDPYLSKADPAHPSTATVDHHQVTAELALTQTAADIFGDQSWAVYPSPWVDSAPQHLVVLSHGLMGSRLDELCLRERLLRHSREGQSGYLVRVLSPDCNHGLTADGVVVSGQRVAQAILSAVQWEAHRDDYIQLASRGQKLDADPSALAAAENPLGHRVSFIGHSLGGLINYNCLEHLDRLTDGHFFKVFVPYNFITLATPYVGITENLAIVGRACQWGIMGQTGKDLAYLGQRDPLVPLSVAQRINTALGEPGAGTLNSKLAPAPDLLLGTLNEEQVRSQGTTSAVKPGPWFKLPWGAAASDGAKVDGQRDPTTVSDDILWRMAQPDGPWLVHLRRFQHRTAYANVDNDVSVGFYTASLVFSNFDRAAFLRRSGLSLVSKVQQNSRLLWDRSVTHDRSLLRYDQPTGTRSGHRGAGLSEDSCGYPLLTTEDGGAKTDTVPQPTLANQTFTHDCTPADASTTSVFQAGFHSLRKMMGPWTAGPSDQLSTLADPNHAYESTLVAATATSTPSHHTELNGSNRHPIVHDEIVTPDAMRERFGPHLNRFRALVPPAWISDVALAYHGPGLTWRKVHTHFTHDAHNQIITRRRFYQVSGQPVMDHLLSHHSF</sequence>
<gene>
    <name evidence="5" type="ORF">IWQ60_008359</name>
</gene>
<dbReference type="GO" id="GO:0047372">
    <property type="term" value="F:monoacylglycerol lipase activity"/>
    <property type="evidence" value="ECO:0007669"/>
    <property type="project" value="TreeGrafter"/>
</dbReference>
<feature type="domain" description="DUF676" evidence="4">
    <location>
        <begin position="645"/>
        <end position="823"/>
    </location>
</feature>
<evidence type="ECO:0000313" key="5">
    <source>
        <dbReference type="EMBL" id="KAJ1915692.1"/>
    </source>
</evidence>
<feature type="region of interest" description="Disordered" evidence="2">
    <location>
        <begin position="408"/>
        <end position="445"/>
    </location>
</feature>
<proteinExistence type="inferred from homology"/>
<evidence type="ECO:0000256" key="3">
    <source>
        <dbReference type="SAM" id="Phobius"/>
    </source>
</evidence>
<dbReference type="PANTHER" id="PTHR12482:SF62">
    <property type="entry name" value="LIPASE ROG1-RELATED"/>
    <property type="match status" value="1"/>
</dbReference>
<organism evidence="5 6">
    <name type="scientific">Tieghemiomyces parasiticus</name>
    <dbReference type="NCBI Taxonomy" id="78921"/>
    <lineage>
        <taxon>Eukaryota</taxon>
        <taxon>Fungi</taxon>
        <taxon>Fungi incertae sedis</taxon>
        <taxon>Zoopagomycota</taxon>
        <taxon>Kickxellomycotina</taxon>
        <taxon>Dimargaritomycetes</taxon>
        <taxon>Dimargaritales</taxon>
        <taxon>Dimargaritaceae</taxon>
        <taxon>Tieghemiomyces</taxon>
    </lineage>
</organism>
<comment type="caution">
    <text evidence="5">The sequence shown here is derived from an EMBL/GenBank/DDBJ whole genome shotgun (WGS) entry which is preliminary data.</text>
</comment>
<name>A0A9W7ZZ29_9FUNG</name>
<dbReference type="InterPro" id="IPR029058">
    <property type="entry name" value="AB_hydrolase_fold"/>
</dbReference>
<dbReference type="SUPFAM" id="SSF53474">
    <property type="entry name" value="alpha/beta-Hydrolases"/>
    <property type="match status" value="1"/>
</dbReference>
<evidence type="ECO:0000256" key="1">
    <source>
        <dbReference type="ARBA" id="ARBA00007920"/>
    </source>
</evidence>
<dbReference type="AlphaFoldDB" id="A0A9W7ZZ29"/>